<name>A0ABT0XDH3_9ACTN</name>
<comment type="caution">
    <text evidence="1">The sequence shown here is derived from an EMBL/GenBank/DDBJ whole genome shotgun (WGS) entry which is preliminary data.</text>
</comment>
<organism evidence="1 2">
    <name type="scientific">Streptomyces meridianus</name>
    <dbReference type="NCBI Taxonomy" id="2938945"/>
    <lineage>
        <taxon>Bacteria</taxon>
        <taxon>Bacillati</taxon>
        <taxon>Actinomycetota</taxon>
        <taxon>Actinomycetes</taxon>
        <taxon>Kitasatosporales</taxon>
        <taxon>Streptomycetaceae</taxon>
        <taxon>Streptomyces</taxon>
    </lineage>
</organism>
<proteinExistence type="predicted"/>
<gene>
    <name evidence="1" type="ORF">M1E25_24435</name>
</gene>
<dbReference type="RefSeq" id="WP_251419299.1">
    <property type="nucleotide sequence ID" value="NZ_JAMQGM010000064.1"/>
</dbReference>
<dbReference type="Proteomes" id="UP001167160">
    <property type="component" value="Unassembled WGS sequence"/>
</dbReference>
<protein>
    <submittedName>
        <fullName evidence="1">DUF3168 domain-containing protein</fullName>
    </submittedName>
</protein>
<accession>A0ABT0XDH3</accession>
<dbReference type="InterPro" id="IPR021508">
    <property type="entry name" value="Gp17-like"/>
</dbReference>
<sequence length="136" mass="15165">MTSALWPLQQAIYSKLSADPALGALVTGVFDEVPEGQAYPYVTIGSISEVPDDAHDRQGLEAAAVLHVWSQYRGYREAAEIFAAVDAVLDRKPLTVDGYEDVSIAHTQHQSLRDPDPEIRHINAQYRVWMTRETEV</sequence>
<dbReference type="EMBL" id="JAMQGM010000064">
    <property type="protein sequence ID" value="MCM2580445.1"/>
    <property type="molecule type" value="Genomic_DNA"/>
</dbReference>
<dbReference type="InterPro" id="IPR053745">
    <property type="entry name" value="Viral_Tail_Comp_sf"/>
</dbReference>
<reference evidence="1" key="1">
    <citation type="journal article" date="2023" name="Int. J. Syst. Evol. Microbiol.">
        <title>Streptomyces meridianus sp. nov. isolated from brackish water of the Tagus estuary in Alcochete, Portugal.</title>
        <authorList>
            <person name="Santos J.D.N."/>
            <person name="Klimek D."/>
            <person name="Calusinska M."/>
            <person name="Lobo Da Cunha A."/>
            <person name="Catita J."/>
            <person name="Goncalves H."/>
            <person name="Gonzalez I."/>
            <person name="Reyes F."/>
            <person name="Lage O.M."/>
        </authorList>
    </citation>
    <scope>NUCLEOTIDE SEQUENCE</scope>
    <source>
        <strain evidence="1">MTZ3.1</strain>
    </source>
</reference>
<evidence type="ECO:0000313" key="1">
    <source>
        <dbReference type="EMBL" id="MCM2580445.1"/>
    </source>
</evidence>
<evidence type="ECO:0000313" key="2">
    <source>
        <dbReference type="Proteomes" id="UP001167160"/>
    </source>
</evidence>
<dbReference type="Pfam" id="PF11367">
    <property type="entry name" value="Tail_completion_gp17"/>
    <property type="match status" value="1"/>
</dbReference>
<keyword evidence="2" id="KW-1185">Reference proteome</keyword>
<dbReference type="Gene3D" id="3.30.2000.30">
    <property type="match status" value="1"/>
</dbReference>